<evidence type="ECO:0000259" key="4">
    <source>
        <dbReference type="Pfam" id="PF04879"/>
    </source>
</evidence>
<keyword evidence="2" id="KW-0408">Iron</keyword>
<gene>
    <name evidence="5" type="ORF">IAD51_04680</name>
</gene>
<dbReference type="Gene3D" id="3.10.530.10">
    <property type="entry name" value="CPE0013-like"/>
    <property type="match status" value="1"/>
</dbReference>
<dbReference type="SUPFAM" id="SSF160148">
    <property type="entry name" value="CPE0013-like"/>
    <property type="match status" value="1"/>
</dbReference>
<name>A0A9D1HSG3_9FIRM</name>
<protein>
    <submittedName>
        <fullName evidence="5">DUF1667 domain-containing protein</fullName>
    </submittedName>
</protein>
<reference evidence="5" key="1">
    <citation type="submission" date="2020-10" db="EMBL/GenBank/DDBJ databases">
        <authorList>
            <person name="Gilroy R."/>
        </authorList>
    </citation>
    <scope>NUCLEOTIDE SEQUENCE</scope>
    <source>
        <strain evidence="5">1063</strain>
    </source>
</reference>
<dbReference type="SUPFAM" id="SSF53706">
    <property type="entry name" value="Formate dehydrogenase/DMSO reductase, domains 1-3"/>
    <property type="match status" value="1"/>
</dbReference>
<dbReference type="InterPro" id="IPR012460">
    <property type="entry name" value="DUF1667"/>
</dbReference>
<evidence type="ECO:0000256" key="3">
    <source>
        <dbReference type="ARBA" id="ARBA00023014"/>
    </source>
</evidence>
<dbReference type="PANTHER" id="PTHR39450:SF1">
    <property type="entry name" value="DUF1667 DOMAIN-CONTAINING PROTEIN"/>
    <property type="match status" value="1"/>
</dbReference>
<proteinExistence type="predicted"/>
<dbReference type="GO" id="GO:0051536">
    <property type="term" value="F:iron-sulfur cluster binding"/>
    <property type="evidence" value="ECO:0007669"/>
    <property type="project" value="UniProtKB-KW"/>
</dbReference>
<dbReference type="AlphaFoldDB" id="A0A9D1HSG3"/>
<dbReference type="InterPro" id="IPR006963">
    <property type="entry name" value="Mopterin_OxRdtase_4Fe-4S_dom"/>
</dbReference>
<keyword evidence="3" id="KW-0411">Iron-sulfur</keyword>
<dbReference type="GO" id="GO:0016491">
    <property type="term" value="F:oxidoreductase activity"/>
    <property type="evidence" value="ECO:0007669"/>
    <property type="project" value="InterPro"/>
</dbReference>
<evidence type="ECO:0000256" key="1">
    <source>
        <dbReference type="ARBA" id="ARBA00022723"/>
    </source>
</evidence>
<sequence>MNTICINCPMGCPLEITEEDGKIVVRGYTCKRGLEYGVSEYTAPVRTVTTLVRTSDGRVVPVKTSVPVPKNRMFDVLERMRGIVVPADCEIGYIAEHDTLGLGADIVVTGRPAPVQ</sequence>
<dbReference type="EMBL" id="DVMN01000085">
    <property type="protein sequence ID" value="HIU21509.1"/>
    <property type="molecule type" value="Genomic_DNA"/>
</dbReference>
<dbReference type="GO" id="GO:0046872">
    <property type="term" value="F:metal ion binding"/>
    <property type="evidence" value="ECO:0007669"/>
    <property type="project" value="UniProtKB-KW"/>
</dbReference>
<organism evidence="5 6">
    <name type="scientific">Candidatus Limadaptatus stercorigallinarum</name>
    <dbReference type="NCBI Taxonomy" id="2840845"/>
    <lineage>
        <taxon>Bacteria</taxon>
        <taxon>Bacillati</taxon>
        <taxon>Bacillota</taxon>
        <taxon>Clostridia</taxon>
        <taxon>Eubacteriales</taxon>
        <taxon>Candidatus Limadaptatus</taxon>
    </lineage>
</organism>
<dbReference type="Pfam" id="PF07892">
    <property type="entry name" value="DUF1667"/>
    <property type="match status" value="1"/>
</dbReference>
<keyword evidence="1" id="KW-0479">Metal-binding</keyword>
<comment type="caution">
    <text evidence="5">The sequence shown here is derived from an EMBL/GenBank/DDBJ whole genome shotgun (WGS) entry which is preliminary data.</text>
</comment>
<reference evidence="5" key="2">
    <citation type="journal article" date="2021" name="PeerJ">
        <title>Extensive microbial diversity within the chicken gut microbiome revealed by metagenomics and culture.</title>
        <authorList>
            <person name="Gilroy R."/>
            <person name="Ravi A."/>
            <person name="Getino M."/>
            <person name="Pursley I."/>
            <person name="Horton D.L."/>
            <person name="Alikhan N.F."/>
            <person name="Baker D."/>
            <person name="Gharbi K."/>
            <person name="Hall N."/>
            <person name="Watson M."/>
            <person name="Adriaenssens E.M."/>
            <person name="Foster-Nyarko E."/>
            <person name="Jarju S."/>
            <person name="Secka A."/>
            <person name="Antonio M."/>
            <person name="Oren A."/>
            <person name="Chaudhuri R.R."/>
            <person name="La Ragione R."/>
            <person name="Hildebrand F."/>
            <person name="Pallen M.J."/>
        </authorList>
    </citation>
    <scope>NUCLEOTIDE SEQUENCE</scope>
    <source>
        <strain evidence="5">1063</strain>
    </source>
</reference>
<dbReference type="Pfam" id="PF04879">
    <property type="entry name" value="Molybdop_Fe4S4"/>
    <property type="match status" value="1"/>
</dbReference>
<evidence type="ECO:0000313" key="5">
    <source>
        <dbReference type="EMBL" id="HIU21509.1"/>
    </source>
</evidence>
<evidence type="ECO:0000256" key="2">
    <source>
        <dbReference type="ARBA" id="ARBA00023004"/>
    </source>
</evidence>
<dbReference type="PANTHER" id="PTHR39450">
    <property type="entry name" value="MOLYBDOPTERIN OXIDOREDUCTASE, 4FE-4S CLUSTER-BINDING SUBUNIT"/>
    <property type="match status" value="1"/>
</dbReference>
<dbReference type="Proteomes" id="UP000824088">
    <property type="component" value="Unassembled WGS sequence"/>
</dbReference>
<feature type="domain" description="4Fe-4S Mo/W bis-MGD-type" evidence="4">
    <location>
        <begin position="2"/>
        <end position="24"/>
    </location>
</feature>
<accession>A0A9D1HSG3</accession>
<evidence type="ECO:0000313" key="6">
    <source>
        <dbReference type="Proteomes" id="UP000824088"/>
    </source>
</evidence>
<dbReference type="InterPro" id="IPR036593">
    <property type="entry name" value="CPE0013-like_sf"/>
</dbReference>